<dbReference type="GO" id="GO:0001681">
    <property type="term" value="F:sialate O-acetylesterase activity"/>
    <property type="evidence" value="ECO:0007669"/>
    <property type="project" value="InterPro"/>
</dbReference>
<sequence length="516" mass="57933">MHLLKKYIAVSVIIASLTSALKADVSLPNIFGNHMVLQRDQANPVWGKADPGEKITVTIGDQSHSTFADADGKWRVTIDPLKVGGPYELVVSGNNEIRFEDVLAGEVWLCSGQSNMQWSVKLSNNAELEIVSANYPQIRLISVPQVASQTPKENFNGKWSICSPDTVADFSAVGYFFGRRIHNTLGVPVGLIDNAWGGSAAEAWIPRDILEADPRYSQLLEKWDTRAAEYTDEIHEQKVAEYKAKVREWEDQGKQGGRPRGPRDPRKNQQRPANLYNGVLSPTIGYGIRGTIWYQGEANTGRAYQYRHTFPLMIETWRNEWGQGDFPFYWVQLADFKEESDVPRESHWAELREAQTMTMDVVSNGGEAVIIDAGEGRDIHPRDKQTVANRLARWALANDYGYDIDFQSPRYSNMEIDGNTVTLTFDHVSNGGLYSFDVKEPRGFAIAGEDKKFVWAEAKINGKNQVIVTSEAVAEPVSVRYNWDINPIGNLYDRNGLAVTPFRTDDWPGVTINNVK</sequence>
<feature type="region of interest" description="Disordered" evidence="2">
    <location>
        <begin position="247"/>
        <end position="274"/>
    </location>
</feature>
<dbReference type="AlphaFoldDB" id="A0AAQ3L7V8"/>
<evidence type="ECO:0000256" key="1">
    <source>
        <dbReference type="ARBA" id="ARBA00022801"/>
    </source>
</evidence>
<feature type="signal peptide" evidence="3">
    <location>
        <begin position="1"/>
        <end position="22"/>
    </location>
</feature>
<evidence type="ECO:0000256" key="2">
    <source>
        <dbReference type="SAM" id="MobiDB-lite"/>
    </source>
</evidence>
<dbReference type="Proteomes" id="UP001304300">
    <property type="component" value="Chromosome"/>
</dbReference>
<dbReference type="KEGG" id="puo:RZN69_21805"/>
<dbReference type="Gene3D" id="3.40.50.1110">
    <property type="entry name" value="SGNH hydrolase"/>
    <property type="match status" value="1"/>
</dbReference>
<dbReference type="SUPFAM" id="SSF52266">
    <property type="entry name" value="SGNH hydrolase"/>
    <property type="match status" value="1"/>
</dbReference>
<dbReference type="Pfam" id="PF03629">
    <property type="entry name" value="SASA"/>
    <property type="match status" value="2"/>
</dbReference>
<protein>
    <submittedName>
        <fullName evidence="5">Sialate O-acetylesterase</fullName>
    </submittedName>
</protein>
<gene>
    <name evidence="5" type="ORF">RZN69_21805</name>
</gene>
<dbReference type="InterPro" id="IPR005181">
    <property type="entry name" value="SASA"/>
</dbReference>
<dbReference type="GO" id="GO:0005975">
    <property type="term" value="P:carbohydrate metabolic process"/>
    <property type="evidence" value="ECO:0007669"/>
    <property type="project" value="TreeGrafter"/>
</dbReference>
<proteinExistence type="predicted"/>
<dbReference type="Gene3D" id="2.60.40.10">
    <property type="entry name" value="Immunoglobulins"/>
    <property type="match status" value="1"/>
</dbReference>
<organism evidence="5 6">
    <name type="scientific">Rubellicoccus peritrichatus</name>
    <dbReference type="NCBI Taxonomy" id="3080537"/>
    <lineage>
        <taxon>Bacteria</taxon>
        <taxon>Pseudomonadati</taxon>
        <taxon>Verrucomicrobiota</taxon>
        <taxon>Opitutia</taxon>
        <taxon>Puniceicoccales</taxon>
        <taxon>Cerasicoccaceae</taxon>
        <taxon>Rubellicoccus</taxon>
    </lineage>
</organism>
<reference evidence="5 6" key="1">
    <citation type="submission" date="2023-10" db="EMBL/GenBank/DDBJ databases">
        <title>Rubellicoccus peritrichatus gen. nov., sp. nov., isolated from an algae of coral reef tank.</title>
        <authorList>
            <person name="Luo J."/>
        </authorList>
    </citation>
    <scope>NUCLEOTIDE SEQUENCE [LARGE SCALE GENOMIC DNA]</scope>
    <source>
        <strain evidence="5 6">CR14</strain>
    </source>
</reference>
<dbReference type="InterPro" id="IPR036514">
    <property type="entry name" value="SGNH_hydro_sf"/>
</dbReference>
<evidence type="ECO:0000259" key="4">
    <source>
        <dbReference type="Pfam" id="PF03629"/>
    </source>
</evidence>
<dbReference type="RefSeq" id="WP_317833693.1">
    <property type="nucleotide sequence ID" value="NZ_CP136920.1"/>
</dbReference>
<dbReference type="InterPro" id="IPR013783">
    <property type="entry name" value="Ig-like_fold"/>
</dbReference>
<feature type="domain" description="Sialate O-acetylesterase" evidence="4">
    <location>
        <begin position="287"/>
        <end position="359"/>
    </location>
</feature>
<evidence type="ECO:0000313" key="5">
    <source>
        <dbReference type="EMBL" id="WOO41264.1"/>
    </source>
</evidence>
<dbReference type="PANTHER" id="PTHR22901">
    <property type="entry name" value="SIALATE O-ACETYLESTERASE"/>
    <property type="match status" value="1"/>
</dbReference>
<dbReference type="EMBL" id="CP136920">
    <property type="protein sequence ID" value="WOO41264.1"/>
    <property type="molecule type" value="Genomic_DNA"/>
</dbReference>
<evidence type="ECO:0000256" key="3">
    <source>
        <dbReference type="SAM" id="SignalP"/>
    </source>
</evidence>
<feature type="chain" id="PRO_5042988170" evidence="3">
    <location>
        <begin position="23"/>
        <end position="516"/>
    </location>
</feature>
<dbReference type="PANTHER" id="PTHR22901:SF0">
    <property type="entry name" value="SIALATE O-ACETYLESTERASE"/>
    <property type="match status" value="1"/>
</dbReference>
<feature type="domain" description="Sialate O-acetylesterase" evidence="4">
    <location>
        <begin position="106"/>
        <end position="228"/>
    </location>
</feature>
<keyword evidence="1" id="KW-0378">Hydrolase</keyword>
<accession>A0AAQ3L7V8</accession>
<name>A0AAQ3L7V8_9BACT</name>
<keyword evidence="6" id="KW-1185">Reference proteome</keyword>
<dbReference type="InterPro" id="IPR039329">
    <property type="entry name" value="SIAE"/>
</dbReference>
<evidence type="ECO:0000313" key="6">
    <source>
        <dbReference type="Proteomes" id="UP001304300"/>
    </source>
</evidence>
<keyword evidence="3" id="KW-0732">Signal</keyword>